<feature type="domain" description="Peptidase S1" evidence="4">
    <location>
        <begin position="66"/>
        <end position="200"/>
    </location>
</feature>
<name>A0AAN8WZK7_HALRR</name>
<dbReference type="EMBL" id="JAXCGZ010011418">
    <property type="protein sequence ID" value="KAK7074892.1"/>
    <property type="molecule type" value="Genomic_DNA"/>
</dbReference>
<keyword evidence="5" id="KW-0378">Hydrolase</keyword>
<dbReference type="Proteomes" id="UP001381693">
    <property type="component" value="Unassembled WGS sequence"/>
</dbReference>
<dbReference type="InterPro" id="IPR009003">
    <property type="entry name" value="Peptidase_S1_PA"/>
</dbReference>
<reference evidence="5 6" key="1">
    <citation type="submission" date="2023-11" db="EMBL/GenBank/DDBJ databases">
        <title>Halocaridina rubra genome assembly.</title>
        <authorList>
            <person name="Smith C."/>
        </authorList>
    </citation>
    <scope>NUCLEOTIDE SEQUENCE [LARGE SCALE GENOMIC DNA]</scope>
    <source>
        <strain evidence="5">EP-1</strain>
        <tissue evidence="5">Whole</tissue>
    </source>
</reference>
<evidence type="ECO:0000256" key="2">
    <source>
        <dbReference type="SAM" id="MobiDB-lite"/>
    </source>
</evidence>
<protein>
    <submittedName>
        <fullName evidence="5">Serine protease 56</fullName>
    </submittedName>
</protein>
<dbReference type="InterPro" id="IPR018114">
    <property type="entry name" value="TRYPSIN_HIS"/>
</dbReference>
<evidence type="ECO:0000256" key="3">
    <source>
        <dbReference type="SAM" id="SignalP"/>
    </source>
</evidence>
<evidence type="ECO:0000313" key="5">
    <source>
        <dbReference type="EMBL" id="KAK7074892.1"/>
    </source>
</evidence>
<gene>
    <name evidence="5" type="primary">PRSS56</name>
    <name evidence="5" type="ORF">SK128_000738</name>
</gene>
<feature type="non-terminal residue" evidence="5">
    <location>
        <position position="200"/>
    </location>
</feature>
<dbReference type="Gene3D" id="2.40.10.10">
    <property type="entry name" value="Trypsin-like serine proteases"/>
    <property type="match status" value="1"/>
</dbReference>
<dbReference type="GO" id="GO:0004252">
    <property type="term" value="F:serine-type endopeptidase activity"/>
    <property type="evidence" value="ECO:0007669"/>
    <property type="project" value="InterPro"/>
</dbReference>
<keyword evidence="5" id="KW-0645">Protease</keyword>
<keyword evidence="1" id="KW-1015">Disulfide bond</keyword>
<comment type="caution">
    <text evidence="5">The sequence shown here is derived from an EMBL/GenBank/DDBJ whole genome shotgun (WGS) entry which is preliminary data.</text>
</comment>
<dbReference type="PROSITE" id="PS50240">
    <property type="entry name" value="TRYPSIN_DOM"/>
    <property type="match status" value="1"/>
</dbReference>
<dbReference type="AlphaFoldDB" id="A0AAN8WZK7"/>
<dbReference type="Pfam" id="PF00089">
    <property type="entry name" value="Trypsin"/>
    <property type="match status" value="1"/>
</dbReference>
<keyword evidence="3" id="KW-0732">Signal</keyword>
<evidence type="ECO:0000313" key="6">
    <source>
        <dbReference type="Proteomes" id="UP001381693"/>
    </source>
</evidence>
<dbReference type="PANTHER" id="PTHR24252">
    <property type="entry name" value="ACROSIN-RELATED"/>
    <property type="match status" value="1"/>
</dbReference>
<evidence type="ECO:0000259" key="4">
    <source>
        <dbReference type="PROSITE" id="PS50240"/>
    </source>
</evidence>
<dbReference type="CDD" id="cd00190">
    <property type="entry name" value="Tryp_SPc"/>
    <property type="match status" value="1"/>
</dbReference>
<dbReference type="InterPro" id="IPR043504">
    <property type="entry name" value="Peptidase_S1_PA_chymotrypsin"/>
</dbReference>
<dbReference type="PRINTS" id="PR00722">
    <property type="entry name" value="CHYMOTRYPSIN"/>
</dbReference>
<dbReference type="InterPro" id="IPR001254">
    <property type="entry name" value="Trypsin_dom"/>
</dbReference>
<accession>A0AAN8WZK7</accession>
<feature type="compositionally biased region" description="Gly residues" evidence="2">
    <location>
        <begin position="25"/>
        <end position="40"/>
    </location>
</feature>
<dbReference type="GO" id="GO:0006508">
    <property type="term" value="P:proteolysis"/>
    <property type="evidence" value="ECO:0007669"/>
    <property type="project" value="UniProtKB-KW"/>
</dbReference>
<dbReference type="SUPFAM" id="SSF50494">
    <property type="entry name" value="Trypsin-like serine proteases"/>
    <property type="match status" value="1"/>
</dbReference>
<feature type="signal peptide" evidence="3">
    <location>
        <begin position="1"/>
        <end position="22"/>
    </location>
</feature>
<organism evidence="5 6">
    <name type="scientific">Halocaridina rubra</name>
    <name type="common">Hawaiian red shrimp</name>
    <dbReference type="NCBI Taxonomy" id="373956"/>
    <lineage>
        <taxon>Eukaryota</taxon>
        <taxon>Metazoa</taxon>
        <taxon>Ecdysozoa</taxon>
        <taxon>Arthropoda</taxon>
        <taxon>Crustacea</taxon>
        <taxon>Multicrustacea</taxon>
        <taxon>Malacostraca</taxon>
        <taxon>Eumalacostraca</taxon>
        <taxon>Eucarida</taxon>
        <taxon>Decapoda</taxon>
        <taxon>Pleocyemata</taxon>
        <taxon>Caridea</taxon>
        <taxon>Atyoidea</taxon>
        <taxon>Atyidae</taxon>
        <taxon>Halocaridina</taxon>
    </lineage>
</organism>
<feature type="chain" id="PRO_5042980076" evidence="3">
    <location>
        <begin position="23"/>
        <end position="200"/>
    </location>
</feature>
<dbReference type="InterPro" id="IPR001314">
    <property type="entry name" value="Peptidase_S1A"/>
</dbReference>
<keyword evidence="6" id="KW-1185">Reference proteome</keyword>
<sequence length="200" mass="20293">MNSKLFLLFRVKQLFIAEKVTGGGNGSGGGGGGGSGGGGNTSSTSQPSKCGSVCGKDSNGTGVTRIVGGTVASKGEYPWLVLVKITAGGSPMQCGGSLVTTTHAVTAAHCLEFSGITEITVTAGEHDVSTTSEATTQFIEVTKSTQHPQYDPNSQDNDIAVLTLGEPVKWTDNVAPICLGINQDHTGTLAVVAGWGTLSY</sequence>
<dbReference type="PROSITE" id="PS00134">
    <property type="entry name" value="TRYPSIN_HIS"/>
    <property type="match status" value="1"/>
</dbReference>
<proteinExistence type="predicted"/>
<evidence type="ECO:0000256" key="1">
    <source>
        <dbReference type="ARBA" id="ARBA00023157"/>
    </source>
</evidence>
<dbReference type="PANTHER" id="PTHR24252:SF10">
    <property type="entry name" value="SERINE PROTEASE 56"/>
    <property type="match status" value="1"/>
</dbReference>
<dbReference type="FunFam" id="2.40.10.10:FF:000068">
    <property type="entry name" value="transmembrane protease serine 2"/>
    <property type="match status" value="1"/>
</dbReference>
<feature type="region of interest" description="Disordered" evidence="2">
    <location>
        <begin position="25"/>
        <end position="53"/>
    </location>
</feature>
<dbReference type="SMART" id="SM00020">
    <property type="entry name" value="Tryp_SPc"/>
    <property type="match status" value="1"/>
</dbReference>